<dbReference type="AlphaFoldDB" id="A0AAV2ZC07"/>
<dbReference type="PROSITE" id="PS50172">
    <property type="entry name" value="BRCT"/>
    <property type="match status" value="2"/>
</dbReference>
<dbReference type="Proteomes" id="UP001146120">
    <property type="component" value="Unassembled WGS sequence"/>
</dbReference>
<reference evidence="3" key="2">
    <citation type="journal article" date="2023" name="Microbiol Resour">
        <title>Decontamination and Annotation of the Draft Genome Sequence of the Oomycete Lagenidium giganteum ARSEF 373.</title>
        <authorList>
            <person name="Morgan W.R."/>
            <person name="Tartar A."/>
        </authorList>
    </citation>
    <scope>NUCLEOTIDE SEQUENCE</scope>
    <source>
        <strain evidence="3">ARSEF 373</strain>
    </source>
</reference>
<dbReference type="PANTHER" id="PTHR47667:SF1">
    <property type="entry name" value="REGULATOR OF TY1 TRANSPOSITION PROTEIN 107"/>
    <property type="match status" value="1"/>
</dbReference>
<dbReference type="EMBL" id="DAKRPA010000025">
    <property type="protein sequence ID" value="DBA02892.1"/>
    <property type="molecule type" value="Genomic_DNA"/>
</dbReference>
<evidence type="ECO:0000256" key="1">
    <source>
        <dbReference type="SAM" id="MobiDB-lite"/>
    </source>
</evidence>
<keyword evidence="4" id="KW-1185">Reference proteome</keyword>
<organism evidence="3 4">
    <name type="scientific">Lagenidium giganteum</name>
    <dbReference type="NCBI Taxonomy" id="4803"/>
    <lineage>
        <taxon>Eukaryota</taxon>
        <taxon>Sar</taxon>
        <taxon>Stramenopiles</taxon>
        <taxon>Oomycota</taxon>
        <taxon>Peronosporomycetes</taxon>
        <taxon>Pythiales</taxon>
        <taxon>Pythiaceae</taxon>
    </lineage>
</organism>
<dbReference type="Pfam" id="PF12738">
    <property type="entry name" value="PTCB-BRCT"/>
    <property type="match status" value="1"/>
</dbReference>
<dbReference type="InterPro" id="IPR059215">
    <property type="entry name" value="BRCT2_TopBP1-like"/>
</dbReference>
<feature type="domain" description="BRCT" evidence="2">
    <location>
        <begin position="2"/>
        <end position="94"/>
    </location>
</feature>
<evidence type="ECO:0000313" key="4">
    <source>
        <dbReference type="Proteomes" id="UP001146120"/>
    </source>
</evidence>
<accession>A0AAV2ZC07</accession>
<dbReference type="InterPro" id="IPR001357">
    <property type="entry name" value="BRCT_dom"/>
</dbReference>
<dbReference type="FunFam" id="3.40.50.10190:FF:000018">
    <property type="entry name" value="DNA topoisomerase 2-binding protein 1"/>
    <property type="match status" value="1"/>
</dbReference>
<dbReference type="SUPFAM" id="SSF52113">
    <property type="entry name" value="BRCT domain"/>
    <property type="match status" value="3"/>
</dbReference>
<feature type="region of interest" description="Disordered" evidence="1">
    <location>
        <begin position="516"/>
        <end position="539"/>
    </location>
</feature>
<reference evidence="3" key="1">
    <citation type="submission" date="2022-11" db="EMBL/GenBank/DDBJ databases">
        <authorList>
            <person name="Morgan W.R."/>
            <person name="Tartar A."/>
        </authorList>
    </citation>
    <scope>NUCLEOTIDE SEQUENCE</scope>
    <source>
        <strain evidence="3">ARSEF 373</strain>
    </source>
</reference>
<protein>
    <recommendedName>
        <fullName evidence="2">BRCT domain-containing protein</fullName>
    </recommendedName>
</protein>
<dbReference type="PANTHER" id="PTHR47667">
    <property type="entry name" value="REGULATOR OF TY1 TRANSPOSITION PROTEIN 107"/>
    <property type="match status" value="1"/>
</dbReference>
<dbReference type="Gene3D" id="3.40.50.10190">
    <property type="entry name" value="BRCT domain"/>
    <property type="match status" value="4"/>
</dbReference>
<sequence length="970" mass="105864">MRDHRLFARVVCFVDAKGLSLVQARLLGCCVRDGAATITTDVNSPQLTHIICTSDAYGSHVATLNTRFVAIVRPEWVFRSFLLQTLLPVDRFSADPTLFFSTLAIAPGRVEKDPRKVLDGLIHHFGGHVVDDKDGQSSARAGATHFLSADEDERMDGSDHDTVFGPMPTESDVASAVDAWSQAQVDQSATVDFAIPRQVVDLLGNAAGIADRFAVGYSWLEECVRSKSRAAEGPGSSGARSNGNDRHGRRGESVAIERLDLIAYANAYAGARSIHADTLNARKASAEKGVALQDVAAGVIVLLAQHVPPEVKDKASEILKSVQAKVATVPLGESYKDIIRKVVANASLVVCQYQDGFEYEEAQRQEKRVISLYSVFCGRVCDGDKSHPEAIIHRPIKSYGGIDGMRKLVITLSGFTSRTRPSREDIQVAIHATGACVLPVLSRAHSTHLLCFEAKGEKYKKAKSWGFRNILPHKWLFDCLSEWKYLSEEGYLWDTPSTVDVPEAKQQAQPVVKTTNAAAPAEPEPDVECMPEKKPNTIPEKAPAALDASMLTGARSNRFEIDDVLSELDGRTPLRSKRSAGGLDGGPNGLSCVLFDTPTVKSKTTRSSPNGKAQQQKALFDDRESDDEVQLPAKRTPTKAATKKKAENSVDRDETLPLEAKEAAASPAKTEKENPVETPVEISVKPASKSSKKTEKKSTVETPPAKKGRKRLSTRDGNEAAISAAPTPKEPPASSTKRQKVATVDLTTTAKLPTRKFLLTGSQEECVINESIILSLKGEVSHTGRKFDPTCTHIICSELKRTEKFVAGCAAGKWILKPSYLEMSAVSGSFVDERDHEWGPRDAKRMDPRIWPSAPSFWREKRSSGHAGAFAGWCFLVHPKSVPPAEMCERIILSSGGEVIALDRKLDLKALVSECSKKLVALATEGLPATKDPWLKKFRKHEITCINASFLIDYITKDQSSRPNVDDYLL</sequence>
<feature type="region of interest" description="Disordered" evidence="1">
    <location>
        <begin position="600"/>
        <end position="742"/>
    </location>
</feature>
<dbReference type="InterPro" id="IPR036420">
    <property type="entry name" value="BRCT_dom_sf"/>
</dbReference>
<feature type="region of interest" description="Disordered" evidence="1">
    <location>
        <begin position="228"/>
        <end position="250"/>
    </location>
</feature>
<feature type="compositionally biased region" description="Basic and acidic residues" evidence="1">
    <location>
        <begin position="644"/>
        <end position="662"/>
    </location>
</feature>
<comment type="caution">
    <text evidence="3">The sequence shown here is derived from an EMBL/GenBank/DDBJ whole genome shotgun (WGS) entry which is preliminary data.</text>
</comment>
<dbReference type="CDD" id="cd17731">
    <property type="entry name" value="BRCT_TopBP1_rpt2_like"/>
    <property type="match status" value="1"/>
</dbReference>
<dbReference type="CDD" id="cd17738">
    <property type="entry name" value="BRCT_TopBP1_rpt7"/>
    <property type="match status" value="1"/>
</dbReference>
<evidence type="ECO:0000259" key="2">
    <source>
        <dbReference type="PROSITE" id="PS50172"/>
    </source>
</evidence>
<dbReference type="InterPro" id="IPR053036">
    <property type="entry name" value="CellCycle_DNARepair_Reg"/>
</dbReference>
<name>A0AAV2ZC07_9STRA</name>
<gene>
    <name evidence="3" type="ORF">N0F65_005919</name>
</gene>
<proteinExistence type="predicted"/>
<feature type="domain" description="BRCT" evidence="2">
    <location>
        <begin position="405"/>
        <end position="493"/>
    </location>
</feature>
<feature type="compositionally biased region" description="Polar residues" evidence="1">
    <location>
        <begin position="600"/>
        <end position="617"/>
    </location>
</feature>
<evidence type="ECO:0000313" key="3">
    <source>
        <dbReference type="EMBL" id="DBA02892.1"/>
    </source>
</evidence>
<dbReference type="SMART" id="SM00292">
    <property type="entry name" value="BRCT"/>
    <property type="match status" value="3"/>
</dbReference>